<sequence>MIDNRIILDELVIECREPWPAGRGVELGRRVAQALAQELATVQQRRLRDIRRGAAVPGVLRVERLCLRLSDPNASPVTIARTVRDALVSAWRCDEQPV</sequence>
<dbReference type="EMBL" id="CP114040">
    <property type="protein sequence ID" value="WAS94829.1"/>
    <property type="molecule type" value="Genomic_DNA"/>
</dbReference>
<evidence type="ECO:0000313" key="1">
    <source>
        <dbReference type="EMBL" id="WAS94829.1"/>
    </source>
</evidence>
<keyword evidence="2" id="KW-1185">Reference proteome</keyword>
<accession>A0ABY7H6C7</accession>
<protein>
    <submittedName>
        <fullName evidence="1">Uncharacterized protein</fullName>
    </submittedName>
</protein>
<evidence type="ECO:0000313" key="2">
    <source>
        <dbReference type="Proteomes" id="UP001164459"/>
    </source>
</evidence>
<gene>
    <name evidence="1" type="ORF">O0S08_01600</name>
</gene>
<proteinExistence type="predicted"/>
<name>A0ABY7H6C7_9BACT</name>
<dbReference type="Proteomes" id="UP001164459">
    <property type="component" value="Chromosome"/>
</dbReference>
<reference evidence="1" key="1">
    <citation type="submission" date="2022-11" db="EMBL/GenBank/DDBJ databases">
        <title>Minimal conservation of predation-associated metabolite biosynthetic gene clusters underscores biosynthetic potential of Myxococcota including descriptions for ten novel species: Archangium lansinium sp. nov., Myxococcus landrumus sp. nov., Nannocystis bai.</title>
        <authorList>
            <person name="Ahearne A."/>
            <person name="Stevens C."/>
            <person name="Dowd S."/>
        </authorList>
    </citation>
    <scope>NUCLEOTIDE SEQUENCE</scope>
    <source>
        <strain evidence="1">Fl3</strain>
    </source>
</reference>
<dbReference type="RefSeq" id="WP_269037164.1">
    <property type="nucleotide sequence ID" value="NZ_CP114040.1"/>
</dbReference>
<organism evidence="1 2">
    <name type="scientific">Nannocystis punicea</name>
    <dbReference type="NCBI Taxonomy" id="2995304"/>
    <lineage>
        <taxon>Bacteria</taxon>
        <taxon>Pseudomonadati</taxon>
        <taxon>Myxococcota</taxon>
        <taxon>Polyangia</taxon>
        <taxon>Nannocystales</taxon>
        <taxon>Nannocystaceae</taxon>
        <taxon>Nannocystis</taxon>
    </lineage>
</organism>